<dbReference type="InterPro" id="IPR007140">
    <property type="entry name" value="DUF350"/>
</dbReference>
<name>A0ABV9LVD9_9ALTE</name>
<keyword evidence="4 7" id="KW-0812">Transmembrane</keyword>
<feature type="transmembrane region" description="Helical" evidence="7">
    <location>
        <begin position="156"/>
        <end position="176"/>
    </location>
</feature>
<dbReference type="PANTHER" id="PTHR40043">
    <property type="entry name" value="UPF0719 INNER MEMBRANE PROTEIN YJFL"/>
    <property type="match status" value="1"/>
</dbReference>
<protein>
    <submittedName>
        <fullName evidence="8">DUF350 domain-containing protein</fullName>
    </submittedName>
</protein>
<sequence length="302" mass="32375">MEQLVNLMPISNDLPIYIAIDISIAIVLLFAVRALSGVFSKISVRKELGERDNFAFGISIAGRMLSLTIVLSAVVGRHMGMGFELAAVSMVLFGGLGIVLVRVGRFAHDKLVLNRLDKDEMIGEKNVSVALVDAASAIAAAIIIKSMIEWAQGADMNAFVAVFSGAIVVLAVLLFATRLYEYRYAENNQDHSFQNTLCKGQMALAIQHSGNLIGIAIAVSSASKLLIYEPEAYVTNVTGWLTVGLCLAATLMLITSLAKRLVLVGIKWKTEVALQHNIGIASIEAVIAVGIALLFSNIFVVV</sequence>
<evidence type="ECO:0000256" key="3">
    <source>
        <dbReference type="ARBA" id="ARBA00022475"/>
    </source>
</evidence>
<accession>A0ABV9LVD9</accession>
<evidence type="ECO:0000256" key="7">
    <source>
        <dbReference type="SAM" id="Phobius"/>
    </source>
</evidence>
<evidence type="ECO:0000256" key="1">
    <source>
        <dbReference type="ARBA" id="ARBA00004651"/>
    </source>
</evidence>
<comment type="subcellular location">
    <subcellularLocation>
        <location evidence="1">Cell membrane</location>
        <topology evidence="1">Multi-pass membrane protein</topology>
    </subcellularLocation>
</comment>
<proteinExistence type="inferred from homology"/>
<evidence type="ECO:0000256" key="6">
    <source>
        <dbReference type="ARBA" id="ARBA00023136"/>
    </source>
</evidence>
<dbReference type="Proteomes" id="UP001595897">
    <property type="component" value="Unassembled WGS sequence"/>
</dbReference>
<evidence type="ECO:0000256" key="5">
    <source>
        <dbReference type="ARBA" id="ARBA00022989"/>
    </source>
</evidence>
<feature type="transmembrane region" description="Helical" evidence="7">
    <location>
        <begin position="125"/>
        <end position="144"/>
    </location>
</feature>
<evidence type="ECO:0000256" key="2">
    <source>
        <dbReference type="ARBA" id="ARBA00005779"/>
    </source>
</evidence>
<feature type="transmembrane region" description="Helical" evidence="7">
    <location>
        <begin position="53"/>
        <end position="75"/>
    </location>
</feature>
<dbReference type="Pfam" id="PF03994">
    <property type="entry name" value="DUF350"/>
    <property type="match status" value="2"/>
</dbReference>
<feature type="transmembrane region" description="Helical" evidence="7">
    <location>
        <begin position="278"/>
        <end position="300"/>
    </location>
</feature>
<dbReference type="EMBL" id="JBHSGU010000002">
    <property type="protein sequence ID" value="MFC4700164.1"/>
    <property type="molecule type" value="Genomic_DNA"/>
</dbReference>
<evidence type="ECO:0000313" key="8">
    <source>
        <dbReference type="EMBL" id="MFC4700164.1"/>
    </source>
</evidence>
<feature type="transmembrane region" description="Helical" evidence="7">
    <location>
        <begin position="14"/>
        <end position="32"/>
    </location>
</feature>
<reference evidence="9" key="1">
    <citation type="journal article" date="2019" name="Int. J. Syst. Evol. Microbiol.">
        <title>The Global Catalogue of Microorganisms (GCM) 10K type strain sequencing project: providing services to taxonomists for standard genome sequencing and annotation.</title>
        <authorList>
            <consortium name="The Broad Institute Genomics Platform"/>
            <consortium name="The Broad Institute Genome Sequencing Center for Infectious Disease"/>
            <person name="Wu L."/>
            <person name="Ma J."/>
        </authorList>
    </citation>
    <scope>NUCLEOTIDE SEQUENCE [LARGE SCALE GENOMIC DNA]</scope>
    <source>
        <strain evidence="9">KACC 12507</strain>
    </source>
</reference>
<feature type="transmembrane region" description="Helical" evidence="7">
    <location>
        <begin position="81"/>
        <end position="104"/>
    </location>
</feature>
<comment type="caution">
    <text evidence="8">The sequence shown here is derived from an EMBL/GenBank/DDBJ whole genome shotgun (WGS) entry which is preliminary data.</text>
</comment>
<dbReference type="RefSeq" id="WP_382407346.1">
    <property type="nucleotide sequence ID" value="NZ_JBHSGU010000002.1"/>
</dbReference>
<keyword evidence="9" id="KW-1185">Reference proteome</keyword>
<keyword evidence="5 7" id="KW-1133">Transmembrane helix</keyword>
<organism evidence="8 9">
    <name type="scientific">Glaciecola siphonariae</name>
    <dbReference type="NCBI Taxonomy" id="521012"/>
    <lineage>
        <taxon>Bacteria</taxon>
        <taxon>Pseudomonadati</taxon>
        <taxon>Pseudomonadota</taxon>
        <taxon>Gammaproteobacteria</taxon>
        <taxon>Alteromonadales</taxon>
        <taxon>Alteromonadaceae</taxon>
        <taxon>Glaciecola</taxon>
    </lineage>
</organism>
<keyword evidence="6 7" id="KW-0472">Membrane</keyword>
<evidence type="ECO:0000256" key="4">
    <source>
        <dbReference type="ARBA" id="ARBA00022692"/>
    </source>
</evidence>
<feature type="transmembrane region" description="Helical" evidence="7">
    <location>
        <begin position="239"/>
        <end position="258"/>
    </location>
</feature>
<comment type="similarity">
    <text evidence="2">Belongs to the UPF0719 family.</text>
</comment>
<keyword evidence="3" id="KW-1003">Cell membrane</keyword>
<evidence type="ECO:0000313" key="9">
    <source>
        <dbReference type="Proteomes" id="UP001595897"/>
    </source>
</evidence>
<gene>
    <name evidence="8" type="ORF">ACFO4O_08360</name>
</gene>
<dbReference type="PANTHER" id="PTHR40043:SF1">
    <property type="entry name" value="UPF0719 INNER MEMBRANE PROTEIN YJFL"/>
    <property type="match status" value="1"/>
</dbReference>